<organism evidence="11 12">
    <name type="scientific">Pseudomonas flexibilis</name>
    <dbReference type="NCBI Taxonomy" id="706570"/>
    <lineage>
        <taxon>Bacteria</taxon>
        <taxon>Pseudomonadati</taxon>
        <taxon>Pseudomonadota</taxon>
        <taxon>Gammaproteobacteria</taxon>
        <taxon>Pseudomonadales</taxon>
        <taxon>Pseudomonadaceae</taxon>
        <taxon>Pseudomonas</taxon>
    </lineage>
</organism>
<comment type="caution">
    <text evidence="11">The sequence shown here is derived from an EMBL/GenBank/DDBJ whole genome shotgun (WGS) entry which is preliminary data.</text>
</comment>
<dbReference type="GO" id="GO:0007165">
    <property type="term" value="P:signal transduction"/>
    <property type="evidence" value="ECO:0007669"/>
    <property type="project" value="TreeGrafter"/>
</dbReference>
<dbReference type="InterPro" id="IPR020550">
    <property type="entry name" value="Inositol_monophosphatase_CS"/>
</dbReference>
<keyword evidence="6" id="KW-0804">Transcription</keyword>
<evidence type="ECO:0000256" key="2">
    <source>
        <dbReference type="ARBA" id="ARBA00001946"/>
    </source>
</evidence>
<dbReference type="GO" id="GO:0008934">
    <property type="term" value="F:inositol monophosphate 1-phosphatase activity"/>
    <property type="evidence" value="ECO:0007669"/>
    <property type="project" value="InterPro"/>
</dbReference>
<evidence type="ECO:0000313" key="11">
    <source>
        <dbReference type="EMBL" id="KHO65379.1"/>
    </source>
</evidence>
<feature type="binding site" evidence="9">
    <location>
        <position position="86"/>
    </location>
    <ligand>
        <name>Mg(2+)</name>
        <dbReference type="ChEBI" id="CHEBI:18420"/>
        <label>1</label>
        <note>catalytic</note>
    </ligand>
</feature>
<evidence type="ECO:0000256" key="4">
    <source>
        <dbReference type="ARBA" id="ARBA00022723"/>
    </source>
</evidence>
<evidence type="ECO:0000256" key="1">
    <source>
        <dbReference type="ARBA" id="ARBA00001033"/>
    </source>
</evidence>
<dbReference type="InterPro" id="IPR033942">
    <property type="entry name" value="IMPase"/>
</dbReference>
<dbReference type="Gene3D" id="3.40.190.80">
    <property type="match status" value="1"/>
</dbReference>
<dbReference type="Proteomes" id="UP000030980">
    <property type="component" value="Unassembled WGS sequence"/>
</dbReference>
<evidence type="ECO:0000256" key="6">
    <source>
        <dbReference type="ARBA" id="ARBA00022814"/>
    </source>
</evidence>
<evidence type="ECO:0000256" key="9">
    <source>
        <dbReference type="PIRSR" id="PIRSR600760-2"/>
    </source>
</evidence>
<evidence type="ECO:0000313" key="12">
    <source>
        <dbReference type="Proteomes" id="UP000030980"/>
    </source>
</evidence>
<keyword evidence="6" id="KW-0805">Transcription regulation</keyword>
<dbReference type="SUPFAM" id="SSF56655">
    <property type="entry name" value="Carbohydrate phosphatase"/>
    <property type="match status" value="1"/>
</dbReference>
<comment type="catalytic activity">
    <reaction evidence="1 10">
        <text>a myo-inositol phosphate + H2O = myo-inositol + phosphate</text>
        <dbReference type="Rhea" id="RHEA:24056"/>
        <dbReference type="ChEBI" id="CHEBI:15377"/>
        <dbReference type="ChEBI" id="CHEBI:17268"/>
        <dbReference type="ChEBI" id="CHEBI:43474"/>
        <dbReference type="ChEBI" id="CHEBI:84139"/>
        <dbReference type="EC" id="3.1.3.25"/>
    </reaction>
</comment>
<dbReference type="GO" id="GO:0031564">
    <property type="term" value="P:transcription antitermination"/>
    <property type="evidence" value="ECO:0007669"/>
    <property type="project" value="UniProtKB-KW"/>
</dbReference>
<protein>
    <recommendedName>
        <fullName evidence="10">Inositol-1-monophosphatase</fullName>
        <ecNumber evidence="10">3.1.3.25</ecNumber>
    </recommendedName>
</protein>
<dbReference type="OrthoDB" id="9785695at2"/>
<evidence type="ECO:0000256" key="5">
    <source>
        <dbReference type="ARBA" id="ARBA00022801"/>
    </source>
</evidence>
<evidence type="ECO:0000256" key="8">
    <source>
        <dbReference type="ARBA" id="ARBA00058693"/>
    </source>
</evidence>
<dbReference type="PANTHER" id="PTHR20854:SF4">
    <property type="entry name" value="INOSITOL-1-MONOPHOSPHATASE-RELATED"/>
    <property type="match status" value="1"/>
</dbReference>
<dbReference type="FunFam" id="3.30.540.10:FF:000003">
    <property type="entry name" value="Inositol-1-monophosphatase"/>
    <property type="match status" value="1"/>
</dbReference>
<comment type="function">
    <text evidence="8">Part of the processive rRNA transcription and antitermination complex (rrnTAC). The complex forms an RNA-chaperone ring around the RNA exit tunnel of RNA polymerase (RNAP). It supports rapid transcription and antitermination of rRNA operons, cotranscriptional rRNA folding, and annealing of distal rRNA regions to allow correct ribosome biogenesis. This subunit may play a central role in organizing the structure.</text>
</comment>
<accession>A0A0B3BXF3</accession>
<keyword evidence="12" id="KW-1185">Reference proteome</keyword>
<comment type="similarity">
    <text evidence="3 10">Belongs to the inositol monophosphatase superfamily.</text>
</comment>
<dbReference type="STRING" id="706570.PT85_04665"/>
<feature type="binding site" evidence="9">
    <location>
        <position position="89"/>
    </location>
    <ligand>
        <name>Mg(2+)</name>
        <dbReference type="ChEBI" id="CHEBI:18420"/>
        <label>1</label>
        <note>catalytic</note>
    </ligand>
</feature>
<keyword evidence="7 9" id="KW-0460">Magnesium</keyword>
<dbReference type="GO" id="GO:0046854">
    <property type="term" value="P:phosphatidylinositol phosphate biosynthetic process"/>
    <property type="evidence" value="ECO:0007669"/>
    <property type="project" value="InterPro"/>
</dbReference>
<dbReference type="PROSITE" id="PS00629">
    <property type="entry name" value="IMP_1"/>
    <property type="match status" value="1"/>
</dbReference>
<proteinExistence type="inferred from homology"/>
<dbReference type="Pfam" id="PF00459">
    <property type="entry name" value="Inositol_P"/>
    <property type="match status" value="1"/>
</dbReference>
<sequence>MQPMLNIALRAARSAGELIFRSIERLDAISANEKEAKDYVSEIDLAAEQCIINLLRKSYPNHGFKGEESGEIAGTGEGADYQWIIDPLDGTTNFLRGVPHFAVSIACKYKGRLEHAVVLDPVRQEEFTASRGRGAALNGRRIRVSSRKSLEGALLGTGFPFRDSQLDHLDNYLGMFRSLVGDTAGIRRAGAASLDLAYVAAGRYDAFWEFGLSEWDMAAGVLLIQEAGGLVSDFTGGHEFLDKGHIVAGNTKCFKAVLTAIQPHLWPSLKRQL</sequence>
<keyword evidence="4 9" id="KW-0479">Metal-binding</keyword>
<evidence type="ECO:0000256" key="3">
    <source>
        <dbReference type="ARBA" id="ARBA00009759"/>
    </source>
</evidence>
<dbReference type="InterPro" id="IPR020583">
    <property type="entry name" value="Inositol_monoP_metal-BS"/>
</dbReference>
<dbReference type="GO" id="GO:0006020">
    <property type="term" value="P:inositol metabolic process"/>
    <property type="evidence" value="ECO:0007669"/>
    <property type="project" value="TreeGrafter"/>
</dbReference>
<name>A0A0B3BXF3_9PSED</name>
<comment type="cofactor">
    <cofactor evidence="2 9 10">
        <name>Mg(2+)</name>
        <dbReference type="ChEBI" id="CHEBI:18420"/>
    </cofactor>
</comment>
<dbReference type="InterPro" id="IPR000760">
    <property type="entry name" value="Inositol_monophosphatase-like"/>
</dbReference>
<dbReference type="PANTHER" id="PTHR20854">
    <property type="entry name" value="INOSITOL MONOPHOSPHATASE"/>
    <property type="match status" value="1"/>
</dbReference>
<dbReference type="PRINTS" id="PR01959">
    <property type="entry name" value="SBIMPHPHTASE"/>
</dbReference>
<dbReference type="Gene3D" id="3.30.540.10">
    <property type="entry name" value="Fructose-1,6-Bisphosphatase, subunit A, domain 1"/>
    <property type="match status" value="1"/>
</dbReference>
<dbReference type="PROSITE" id="PS00630">
    <property type="entry name" value="IMP_2"/>
    <property type="match status" value="1"/>
</dbReference>
<dbReference type="RefSeq" id="WP_027589554.1">
    <property type="nucleotide sequence ID" value="NZ_FMUP01000001.1"/>
</dbReference>
<dbReference type="InterPro" id="IPR022337">
    <property type="entry name" value="Inositol_monophosphatase_SuhB"/>
</dbReference>
<feature type="binding site" evidence="9">
    <location>
        <position position="216"/>
    </location>
    <ligand>
        <name>Mg(2+)</name>
        <dbReference type="ChEBI" id="CHEBI:18420"/>
        <label>1</label>
        <note>catalytic</note>
    </ligand>
</feature>
<feature type="binding site" evidence="9">
    <location>
        <position position="88"/>
    </location>
    <ligand>
        <name>Mg(2+)</name>
        <dbReference type="ChEBI" id="CHEBI:18420"/>
        <label>1</label>
        <note>catalytic</note>
    </ligand>
</feature>
<dbReference type="EC" id="3.1.3.25" evidence="10"/>
<dbReference type="CDD" id="cd01639">
    <property type="entry name" value="IMPase"/>
    <property type="match status" value="1"/>
</dbReference>
<keyword evidence="6" id="KW-0889">Transcription antitermination</keyword>
<dbReference type="FunFam" id="3.40.190.80:FF:000002">
    <property type="entry name" value="Inositol-1-monophosphatase"/>
    <property type="match status" value="1"/>
</dbReference>
<evidence type="ECO:0000256" key="10">
    <source>
        <dbReference type="RuleBase" id="RU364068"/>
    </source>
</evidence>
<dbReference type="AlphaFoldDB" id="A0A0B3BXF3"/>
<gene>
    <name evidence="11" type="ORF">PT85_04665</name>
</gene>
<evidence type="ECO:0000256" key="7">
    <source>
        <dbReference type="ARBA" id="ARBA00022842"/>
    </source>
</evidence>
<dbReference type="EMBL" id="JTAK01000002">
    <property type="protein sequence ID" value="KHO65379.1"/>
    <property type="molecule type" value="Genomic_DNA"/>
</dbReference>
<dbReference type="PRINTS" id="PR00377">
    <property type="entry name" value="IMPHPHTASES"/>
</dbReference>
<feature type="binding site" evidence="9">
    <location>
        <position position="67"/>
    </location>
    <ligand>
        <name>Mg(2+)</name>
        <dbReference type="ChEBI" id="CHEBI:18420"/>
        <label>1</label>
        <note>catalytic</note>
    </ligand>
</feature>
<reference evidence="11 12" key="1">
    <citation type="submission" date="2014-11" db="EMBL/GenBank/DDBJ databases">
        <title>Genome sequence of Pseudomonas tuomuerensis JCM 14085.</title>
        <authorList>
            <person name="Shin S.-K."/>
            <person name="Yi H."/>
        </authorList>
    </citation>
    <scope>NUCLEOTIDE SEQUENCE [LARGE SCALE GENOMIC DNA]</scope>
    <source>
        <strain evidence="11 12">JCM 14085</strain>
    </source>
</reference>
<keyword evidence="5 10" id="KW-0378">Hydrolase</keyword>
<dbReference type="GO" id="GO:0046872">
    <property type="term" value="F:metal ion binding"/>
    <property type="evidence" value="ECO:0007669"/>
    <property type="project" value="UniProtKB-KW"/>
</dbReference>